<dbReference type="RefSeq" id="WP_012734111.1">
    <property type="nucleotide sequence ID" value="NZ_CP033637.1"/>
</dbReference>
<organism evidence="1 2">
    <name type="scientific">Burkholderia glumae</name>
    <name type="common">Pseudomonas glumae</name>
    <dbReference type="NCBI Taxonomy" id="337"/>
    <lineage>
        <taxon>Bacteria</taxon>
        <taxon>Pseudomonadati</taxon>
        <taxon>Pseudomonadota</taxon>
        <taxon>Betaproteobacteria</taxon>
        <taxon>Burkholderiales</taxon>
        <taxon>Burkholderiaceae</taxon>
        <taxon>Burkholderia</taxon>
    </lineage>
</organism>
<keyword evidence="2" id="KW-1185">Reference proteome</keyword>
<gene>
    <name evidence="1" type="ORF">NFI99_14215</name>
</gene>
<protein>
    <recommendedName>
        <fullName evidence="3">Prevent host death protein, Phd antitoxin</fullName>
    </recommendedName>
</protein>
<evidence type="ECO:0008006" key="3">
    <source>
        <dbReference type="Google" id="ProtNLM"/>
    </source>
</evidence>
<accession>A0ABY5BBL8</accession>
<name>A0ABY5BBL8_BURGL</name>
<evidence type="ECO:0000313" key="2">
    <source>
        <dbReference type="Proteomes" id="UP001056386"/>
    </source>
</evidence>
<dbReference type="Proteomes" id="UP001056386">
    <property type="component" value="Plasmid unnamed3"/>
</dbReference>
<keyword evidence="1" id="KW-0614">Plasmid</keyword>
<dbReference type="EMBL" id="CP099586">
    <property type="protein sequence ID" value="USS44420.1"/>
    <property type="molecule type" value="Genomic_DNA"/>
</dbReference>
<proteinExistence type="predicted"/>
<evidence type="ECO:0000313" key="1">
    <source>
        <dbReference type="EMBL" id="USS44420.1"/>
    </source>
</evidence>
<geneLocation type="plasmid" evidence="1 2">
    <name>unnamed3</name>
</geneLocation>
<sequence>MQLLTLEQLRATQEAGGVVAVTLHGDGAAFEVQVETRRGAATLVKARKARSAPEVRRFADPRKALLLLRELGINEARIDSQQWRPEEQPEARVTRPDRAAHLRAAHEALSYGDWLQHKVDGARAGLADGSNAQYTNEQWAAIRAAKRAQRG</sequence>
<reference evidence="1" key="1">
    <citation type="submission" date="2022-06" db="EMBL/GenBank/DDBJ databases">
        <title>Draft genome sequence of Burkholderia glumae strain GR20004 isolated from rice panicle showing bacterial panicle blight.</title>
        <authorList>
            <person name="Choi S.Y."/>
            <person name="Lee Y.H."/>
        </authorList>
    </citation>
    <scope>NUCLEOTIDE SEQUENCE</scope>
    <source>
        <strain evidence="1">GR20004</strain>
        <plasmid evidence="1">unnamed3</plasmid>
    </source>
</reference>